<dbReference type="PANTHER" id="PTHR42852:SF13">
    <property type="entry name" value="PROTEIN DIPZ"/>
    <property type="match status" value="1"/>
</dbReference>
<dbReference type="InterPro" id="IPR050553">
    <property type="entry name" value="Thioredoxin_ResA/DsbE_sf"/>
</dbReference>
<dbReference type="GO" id="GO:0016491">
    <property type="term" value="F:oxidoreductase activity"/>
    <property type="evidence" value="ECO:0007669"/>
    <property type="project" value="InterPro"/>
</dbReference>
<dbReference type="AlphaFoldDB" id="A0A3S0RLR5"/>
<evidence type="ECO:0000256" key="1">
    <source>
        <dbReference type="SAM" id="SignalP"/>
    </source>
</evidence>
<feature type="chain" id="PRO_5018541861" evidence="1">
    <location>
        <begin position="25"/>
        <end position="183"/>
    </location>
</feature>
<evidence type="ECO:0000259" key="2">
    <source>
        <dbReference type="PROSITE" id="PS51352"/>
    </source>
</evidence>
<dbReference type="InterPro" id="IPR036249">
    <property type="entry name" value="Thioredoxin-like_sf"/>
</dbReference>
<keyword evidence="1" id="KW-0732">Signal</keyword>
<dbReference type="InterPro" id="IPR000866">
    <property type="entry name" value="AhpC/TSA"/>
</dbReference>
<dbReference type="RefSeq" id="WP_126684002.1">
    <property type="nucleotide sequence ID" value="NZ_RYYV01000004.1"/>
</dbReference>
<gene>
    <name evidence="3" type="ORF">EKH80_06945</name>
</gene>
<dbReference type="PROSITE" id="PS51352">
    <property type="entry name" value="THIOREDOXIN_2"/>
    <property type="match status" value="1"/>
</dbReference>
<evidence type="ECO:0000313" key="3">
    <source>
        <dbReference type="EMBL" id="RUL77607.1"/>
    </source>
</evidence>
<evidence type="ECO:0000313" key="4">
    <source>
        <dbReference type="Proteomes" id="UP000274358"/>
    </source>
</evidence>
<dbReference type="SUPFAM" id="SSF52833">
    <property type="entry name" value="Thioredoxin-like"/>
    <property type="match status" value="1"/>
</dbReference>
<dbReference type="EMBL" id="RYYV01000004">
    <property type="protein sequence ID" value="RUL77607.1"/>
    <property type="molecule type" value="Genomic_DNA"/>
</dbReference>
<dbReference type="PANTHER" id="PTHR42852">
    <property type="entry name" value="THIOL:DISULFIDE INTERCHANGE PROTEIN DSBE"/>
    <property type="match status" value="1"/>
</dbReference>
<sequence>MTTLRMATLLTALGAALLAFWPNAWTTASSGGPVADTPAPDFTGADRWFNSAPLSIDRLRGKVVLVEFWTRECINCIHVLPHTKALYDKYAGKGLVIVGVHTPEYDEERDPALLQAALSQYQITWPVAMDNSYRIWNAYGNQYWPALYLIDQHGHMIYRHVGEGSYDETEQRIRQLLGNPQGT</sequence>
<feature type="signal peptide" evidence="1">
    <location>
        <begin position="1"/>
        <end position="24"/>
    </location>
</feature>
<proteinExistence type="predicted"/>
<name>A0A3S0RLR5_9GAMM</name>
<dbReference type="Pfam" id="PF00578">
    <property type="entry name" value="AhpC-TSA"/>
    <property type="match status" value="1"/>
</dbReference>
<dbReference type="Gene3D" id="3.40.30.10">
    <property type="entry name" value="Glutaredoxin"/>
    <property type="match status" value="1"/>
</dbReference>
<protein>
    <submittedName>
        <fullName evidence="3">Redoxin domain-containing protein</fullName>
    </submittedName>
</protein>
<dbReference type="InterPro" id="IPR013766">
    <property type="entry name" value="Thioredoxin_domain"/>
</dbReference>
<accession>A0A3S0RLR5</accession>
<dbReference type="OrthoDB" id="9811352at2"/>
<reference evidence="3 4" key="1">
    <citation type="submission" date="2018-12" db="EMBL/GenBank/DDBJ databases">
        <title>Dyella dinghuensis sp. nov. DHOA06 and Dyella choica sp. nov. 4M-K27, isolated from forest soil.</title>
        <authorList>
            <person name="Qiu L.-H."/>
            <person name="Gao Z.-H."/>
        </authorList>
    </citation>
    <scope>NUCLEOTIDE SEQUENCE [LARGE SCALE GENOMIC DNA]</scope>
    <source>
        <strain evidence="3 4">4M-K27</strain>
    </source>
</reference>
<keyword evidence="4" id="KW-1185">Reference proteome</keyword>
<comment type="caution">
    <text evidence="3">The sequence shown here is derived from an EMBL/GenBank/DDBJ whole genome shotgun (WGS) entry which is preliminary data.</text>
</comment>
<dbReference type="GO" id="GO:0016209">
    <property type="term" value="F:antioxidant activity"/>
    <property type="evidence" value="ECO:0007669"/>
    <property type="project" value="InterPro"/>
</dbReference>
<organism evidence="3 4">
    <name type="scientific">Dyella choica</name>
    <dbReference type="NCBI Taxonomy" id="1927959"/>
    <lineage>
        <taxon>Bacteria</taxon>
        <taxon>Pseudomonadati</taxon>
        <taxon>Pseudomonadota</taxon>
        <taxon>Gammaproteobacteria</taxon>
        <taxon>Lysobacterales</taxon>
        <taxon>Rhodanobacteraceae</taxon>
        <taxon>Dyella</taxon>
    </lineage>
</organism>
<feature type="domain" description="Thioredoxin" evidence="2">
    <location>
        <begin position="33"/>
        <end position="178"/>
    </location>
</feature>
<dbReference type="Proteomes" id="UP000274358">
    <property type="component" value="Unassembled WGS sequence"/>
</dbReference>